<proteinExistence type="predicted"/>
<gene>
    <name evidence="1" type="ORF">BaRGS_00001904</name>
</gene>
<name>A0ABD0M5M4_9CAEN</name>
<keyword evidence="2" id="KW-1185">Reference proteome</keyword>
<dbReference type="Proteomes" id="UP001519460">
    <property type="component" value="Unassembled WGS sequence"/>
</dbReference>
<feature type="non-terminal residue" evidence="1">
    <location>
        <position position="1"/>
    </location>
</feature>
<sequence length="72" mass="7824">NRGSLVSGGIRTSRCLSPLGFPLEITGCVHVNDRLGRHTEWTGVGDNSAFSLGRVAPLLRGQTRTRSKLFML</sequence>
<accession>A0ABD0M5M4</accession>
<organism evidence="1 2">
    <name type="scientific">Batillaria attramentaria</name>
    <dbReference type="NCBI Taxonomy" id="370345"/>
    <lineage>
        <taxon>Eukaryota</taxon>
        <taxon>Metazoa</taxon>
        <taxon>Spiralia</taxon>
        <taxon>Lophotrochozoa</taxon>
        <taxon>Mollusca</taxon>
        <taxon>Gastropoda</taxon>
        <taxon>Caenogastropoda</taxon>
        <taxon>Sorbeoconcha</taxon>
        <taxon>Cerithioidea</taxon>
        <taxon>Batillariidae</taxon>
        <taxon>Batillaria</taxon>
    </lineage>
</organism>
<reference evidence="1 2" key="1">
    <citation type="journal article" date="2023" name="Sci. Data">
        <title>Genome assembly of the Korean intertidal mud-creeper Batillaria attramentaria.</title>
        <authorList>
            <person name="Patra A.K."/>
            <person name="Ho P.T."/>
            <person name="Jun S."/>
            <person name="Lee S.J."/>
            <person name="Kim Y."/>
            <person name="Won Y.J."/>
        </authorList>
    </citation>
    <scope>NUCLEOTIDE SEQUENCE [LARGE SCALE GENOMIC DNA]</scope>
    <source>
        <strain evidence="1">Wonlab-2016</strain>
    </source>
</reference>
<protein>
    <submittedName>
        <fullName evidence="1">Uncharacterized protein</fullName>
    </submittedName>
</protein>
<evidence type="ECO:0000313" key="1">
    <source>
        <dbReference type="EMBL" id="KAK7507053.1"/>
    </source>
</evidence>
<dbReference type="AlphaFoldDB" id="A0ABD0M5M4"/>
<comment type="caution">
    <text evidence="1">The sequence shown here is derived from an EMBL/GenBank/DDBJ whole genome shotgun (WGS) entry which is preliminary data.</text>
</comment>
<dbReference type="EMBL" id="JACVVK020000005">
    <property type="protein sequence ID" value="KAK7507053.1"/>
    <property type="molecule type" value="Genomic_DNA"/>
</dbReference>
<evidence type="ECO:0000313" key="2">
    <source>
        <dbReference type="Proteomes" id="UP001519460"/>
    </source>
</evidence>